<feature type="region of interest" description="Disordered" evidence="1">
    <location>
        <begin position="1"/>
        <end position="30"/>
    </location>
</feature>
<sequence length="226" mass="25047">MAPIPIEGQLSSNPAREKHGTVPGTGSAQDVPDFRVEIDFSTTYTTIAFIKGNSGKSKVLTIENFPDDRHAGRNGTLVQTEIWYLSERSTEPTTSKMGRERRGEAQVAPTVLYGYEIIAVSNPGIVSSRIPWLQPARRYPNYRLKADDGGSHLRKKQKLTDLEYRNMEHLDLSLGWVTDAERPQLNPLLNVLHKKQKIVVIAGASVSVSACIPVFRSSTGLFSSLR</sequence>
<evidence type="ECO:0000313" key="2">
    <source>
        <dbReference type="EMBL" id="KAF2023025.1"/>
    </source>
</evidence>
<dbReference type="Gene3D" id="3.40.50.1220">
    <property type="entry name" value="TPP-binding domain"/>
    <property type="match status" value="1"/>
</dbReference>
<dbReference type="SUPFAM" id="SSF52467">
    <property type="entry name" value="DHS-like NAD/FAD-binding domain"/>
    <property type="match status" value="1"/>
</dbReference>
<proteinExistence type="predicted"/>
<gene>
    <name evidence="2" type="ORF">EK21DRAFT_119155</name>
</gene>
<name>A0A9P4LFA3_9PLEO</name>
<dbReference type="Proteomes" id="UP000799777">
    <property type="component" value="Unassembled WGS sequence"/>
</dbReference>
<accession>A0A9P4LFA3</accession>
<keyword evidence="3" id="KW-1185">Reference proteome</keyword>
<dbReference type="EMBL" id="ML978390">
    <property type="protein sequence ID" value="KAF2023025.1"/>
    <property type="molecule type" value="Genomic_DNA"/>
</dbReference>
<reference evidence="2" key="1">
    <citation type="journal article" date="2020" name="Stud. Mycol.">
        <title>101 Dothideomycetes genomes: a test case for predicting lifestyles and emergence of pathogens.</title>
        <authorList>
            <person name="Haridas S."/>
            <person name="Albert R."/>
            <person name="Binder M."/>
            <person name="Bloem J."/>
            <person name="Labutti K."/>
            <person name="Salamov A."/>
            <person name="Andreopoulos B."/>
            <person name="Baker S."/>
            <person name="Barry K."/>
            <person name="Bills G."/>
            <person name="Bluhm B."/>
            <person name="Cannon C."/>
            <person name="Castanera R."/>
            <person name="Culley D."/>
            <person name="Daum C."/>
            <person name="Ezra D."/>
            <person name="Gonzalez J."/>
            <person name="Henrissat B."/>
            <person name="Kuo A."/>
            <person name="Liang C."/>
            <person name="Lipzen A."/>
            <person name="Lutzoni F."/>
            <person name="Magnuson J."/>
            <person name="Mondo S."/>
            <person name="Nolan M."/>
            <person name="Ohm R."/>
            <person name="Pangilinan J."/>
            <person name="Park H.-J."/>
            <person name="Ramirez L."/>
            <person name="Alfaro M."/>
            <person name="Sun H."/>
            <person name="Tritt A."/>
            <person name="Yoshinaga Y."/>
            <person name="Zwiers L.-H."/>
            <person name="Turgeon B."/>
            <person name="Goodwin S."/>
            <person name="Spatafora J."/>
            <person name="Crous P."/>
            <person name="Grigoriev I."/>
        </authorList>
    </citation>
    <scope>NUCLEOTIDE SEQUENCE</scope>
    <source>
        <strain evidence="2">CBS 110217</strain>
    </source>
</reference>
<dbReference type="AlphaFoldDB" id="A0A9P4LFA3"/>
<organism evidence="2 3">
    <name type="scientific">Setomelanomma holmii</name>
    <dbReference type="NCBI Taxonomy" id="210430"/>
    <lineage>
        <taxon>Eukaryota</taxon>
        <taxon>Fungi</taxon>
        <taxon>Dikarya</taxon>
        <taxon>Ascomycota</taxon>
        <taxon>Pezizomycotina</taxon>
        <taxon>Dothideomycetes</taxon>
        <taxon>Pleosporomycetidae</taxon>
        <taxon>Pleosporales</taxon>
        <taxon>Pleosporineae</taxon>
        <taxon>Phaeosphaeriaceae</taxon>
        <taxon>Setomelanomma</taxon>
    </lineage>
</organism>
<evidence type="ECO:0000313" key="3">
    <source>
        <dbReference type="Proteomes" id="UP000799777"/>
    </source>
</evidence>
<evidence type="ECO:0000256" key="1">
    <source>
        <dbReference type="SAM" id="MobiDB-lite"/>
    </source>
</evidence>
<protein>
    <submittedName>
        <fullName evidence="2">Uncharacterized protein</fullName>
    </submittedName>
</protein>
<dbReference type="InterPro" id="IPR029035">
    <property type="entry name" value="DHS-like_NAD/FAD-binding_dom"/>
</dbReference>
<comment type="caution">
    <text evidence="2">The sequence shown here is derived from an EMBL/GenBank/DDBJ whole genome shotgun (WGS) entry which is preliminary data.</text>
</comment>